<keyword evidence="4" id="KW-1185">Reference proteome</keyword>
<evidence type="ECO:0000313" key="4">
    <source>
        <dbReference type="Proteomes" id="UP001221597"/>
    </source>
</evidence>
<accession>A0ABY8J2U6</accession>
<dbReference type="Gene3D" id="1.10.260.40">
    <property type="entry name" value="lambda repressor-like DNA-binding domains"/>
    <property type="match status" value="1"/>
</dbReference>
<proteinExistence type="predicted"/>
<gene>
    <name evidence="3" type="ORF">P9989_10745</name>
</gene>
<dbReference type="RefSeq" id="WP_283078744.1">
    <property type="nucleotide sequence ID" value="NZ_CP121671.1"/>
</dbReference>
<evidence type="ECO:0000256" key="2">
    <source>
        <dbReference type="SAM" id="Phobius"/>
    </source>
</evidence>
<feature type="compositionally biased region" description="Basic and acidic residues" evidence="1">
    <location>
        <begin position="177"/>
        <end position="189"/>
    </location>
</feature>
<dbReference type="CDD" id="cd00093">
    <property type="entry name" value="HTH_XRE"/>
    <property type="match status" value="1"/>
</dbReference>
<dbReference type="PANTHER" id="PTHR34475">
    <property type="match status" value="1"/>
</dbReference>
<feature type="compositionally biased region" description="Polar residues" evidence="1">
    <location>
        <begin position="149"/>
        <end position="171"/>
    </location>
</feature>
<keyword evidence="2" id="KW-0472">Membrane</keyword>
<keyword evidence="2" id="KW-1133">Transmembrane helix</keyword>
<dbReference type="InterPro" id="IPR001387">
    <property type="entry name" value="Cro/C1-type_HTH"/>
</dbReference>
<dbReference type="Proteomes" id="UP001221597">
    <property type="component" value="Chromosome"/>
</dbReference>
<keyword evidence="2" id="KW-0812">Transmembrane</keyword>
<dbReference type="PANTHER" id="PTHR34475:SF1">
    <property type="entry name" value="CYTOSKELETON PROTEIN RODZ"/>
    <property type="match status" value="1"/>
</dbReference>
<feature type="region of interest" description="Disordered" evidence="1">
    <location>
        <begin position="72"/>
        <end position="102"/>
    </location>
</feature>
<evidence type="ECO:0000313" key="3">
    <source>
        <dbReference type="EMBL" id="WFT76800.1"/>
    </source>
</evidence>
<name>A0ABY8J2U6_9BACI</name>
<dbReference type="InterPro" id="IPR050400">
    <property type="entry name" value="Bact_Cytoskel_RodZ"/>
</dbReference>
<dbReference type="InterPro" id="IPR010982">
    <property type="entry name" value="Lambda_DNA-bd_dom_sf"/>
</dbReference>
<dbReference type="SUPFAM" id="SSF47413">
    <property type="entry name" value="lambda repressor-like DNA-binding domains"/>
    <property type="match status" value="1"/>
</dbReference>
<dbReference type="EMBL" id="CP121671">
    <property type="protein sequence ID" value="WFT76800.1"/>
    <property type="molecule type" value="Genomic_DNA"/>
</dbReference>
<protein>
    <submittedName>
        <fullName evidence="3">Helix-turn-helix domain-containing protein</fullName>
    </submittedName>
</protein>
<dbReference type="Pfam" id="PF13413">
    <property type="entry name" value="HTH_25"/>
    <property type="match status" value="1"/>
</dbReference>
<reference evidence="3 4" key="1">
    <citation type="submission" date="2023-04" db="EMBL/GenBank/DDBJ databases">
        <title>Genome sequence of Halobacillus naozhouensis KACC 21980.</title>
        <authorList>
            <person name="Kim S."/>
            <person name="Heo J."/>
            <person name="Kwon S.-W."/>
        </authorList>
    </citation>
    <scope>NUCLEOTIDE SEQUENCE [LARGE SCALE GENOMIC DNA]</scope>
    <source>
        <strain evidence="3 4">KCTC 13234</strain>
    </source>
</reference>
<organism evidence="3 4">
    <name type="scientific">Halobacillus naozhouensis</name>
    <dbReference type="NCBI Taxonomy" id="554880"/>
    <lineage>
        <taxon>Bacteria</taxon>
        <taxon>Bacillati</taxon>
        <taxon>Bacillota</taxon>
        <taxon>Bacilli</taxon>
        <taxon>Bacillales</taxon>
        <taxon>Bacillaceae</taxon>
        <taxon>Halobacillus</taxon>
    </lineage>
</organism>
<feature type="region of interest" description="Disordered" evidence="1">
    <location>
        <begin position="132"/>
        <end position="209"/>
    </location>
</feature>
<feature type="transmembrane region" description="Helical" evidence="2">
    <location>
        <begin position="108"/>
        <end position="128"/>
    </location>
</feature>
<sequence>MEIGSRLREAREAKELTLEEVQSTTKIQKRYLQAIENNEFGILPGKFYTRAFIREYASAVGLNPEQVMEEHSSELPTTEEEPVVTYSRVQKAKSESSSNKAGGFAKSFPRILSILLLVIVAIVAYYFITEGTDSNEGANEPKNEDQVAVRTNTESQENTSEGDQSQDQPANESADDNQEKDQTEDKKETIDEEPAIEVSQVETGSGSFPMHTYEVTGAEERELTLEFTGKTYVAVQAPQGGENLIPPDVYTSDDKTMNMDISEYEQVYIKTGSAPGLTVKVNNKTMEFQGDKLTQKLLINFK</sequence>
<evidence type="ECO:0000256" key="1">
    <source>
        <dbReference type="SAM" id="MobiDB-lite"/>
    </source>
</evidence>